<organism evidence="2 3">
    <name type="scientific">Paenibacillus monticola</name>
    <dbReference type="NCBI Taxonomy" id="2666075"/>
    <lineage>
        <taxon>Bacteria</taxon>
        <taxon>Bacillati</taxon>
        <taxon>Bacillota</taxon>
        <taxon>Bacilli</taxon>
        <taxon>Bacillales</taxon>
        <taxon>Paenibacillaceae</taxon>
        <taxon>Paenibacillus</taxon>
    </lineage>
</organism>
<dbReference type="AlphaFoldDB" id="A0A7X2H433"/>
<dbReference type="PANTHER" id="PTHR31143">
    <property type="match status" value="1"/>
</dbReference>
<dbReference type="Pfam" id="PF12746">
    <property type="entry name" value="GNAT_acetyltran"/>
    <property type="match status" value="1"/>
</dbReference>
<dbReference type="PANTHER" id="PTHR31143:SF2">
    <property type="entry name" value="FR47-LIKE DOMAIN-CONTAINING PROTEIN-RELATED"/>
    <property type="match status" value="1"/>
</dbReference>
<evidence type="ECO:0000313" key="2">
    <source>
        <dbReference type="EMBL" id="MRN53192.1"/>
    </source>
</evidence>
<proteinExistence type="predicted"/>
<dbReference type="PROSITE" id="PS51186">
    <property type="entry name" value="GNAT"/>
    <property type="match status" value="1"/>
</dbReference>
<reference evidence="2 3" key="1">
    <citation type="submission" date="2019-11" db="EMBL/GenBank/DDBJ databases">
        <title>Paenibacillus monticola sp. nov., a novel PGPR strain isolated from mountain sample in China.</title>
        <authorList>
            <person name="Zhao Q."/>
            <person name="Li H.-P."/>
            <person name="Zhang J.-L."/>
        </authorList>
    </citation>
    <scope>NUCLEOTIDE SEQUENCE [LARGE SCALE GENOMIC DNA]</scope>
    <source>
        <strain evidence="2 3">LC-T2</strain>
    </source>
</reference>
<dbReference type="Proteomes" id="UP000463051">
    <property type="component" value="Unassembled WGS sequence"/>
</dbReference>
<dbReference type="Gene3D" id="3.40.630.30">
    <property type="match status" value="1"/>
</dbReference>
<keyword evidence="2" id="KW-0808">Transferase</keyword>
<evidence type="ECO:0000259" key="1">
    <source>
        <dbReference type="PROSITE" id="PS51186"/>
    </source>
</evidence>
<protein>
    <submittedName>
        <fullName evidence="2">GNAT family N-acetyltransferase</fullName>
    </submittedName>
</protein>
<dbReference type="InterPro" id="IPR027365">
    <property type="entry name" value="GNAT_acetyltra_YdfB-like"/>
</dbReference>
<feature type="domain" description="N-acetyltransferase" evidence="1">
    <location>
        <begin position="142"/>
        <end position="269"/>
    </location>
</feature>
<sequence>MMIKLKSEDYFKVVKPLSQVNINTMFAEAVLEQRVPGSVYVDSEQHPRTFYVVHPYGMSLLFGEDGNEEFNRSLLDYITNKQKLRLTQEWLQADPVGKWADLFDSLMLAHADAPRNIHKNTRVNFSFNREAFQHAKEQFPLPDQRIVQMDEELFLAQNAGVSPRYFWKDANHFLTEGGGYSLLSNGEIASTAFAAFRNESQLEIGIETAEAHRGKGYAWLVCAALIDYCLEHQLEPVWSCRLENEGSYKLAQRLGFEPSLTLPYYQLVV</sequence>
<dbReference type="GO" id="GO:0016747">
    <property type="term" value="F:acyltransferase activity, transferring groups other than amino-acyl groups"/>
    <property type="evidence" value="ECO:0007669"/>
    <property type="project" value="InterPro"/>
</dbReference>
<accession>A0A7X2H433</accession>
<dbReference type="RefSeq" id="WP_154118244.1">
    <property type="nucleotide sequence ID" value="NZ_WJXB01000003.1"/>
</dbReference>
<dbReference type="EMBL" id="WJXB01000003">
    <property type="protein sequence ID" value="MRN53192.1"/>
    <property type="molecule type" value="Genomic_DNA"/>
</dbReference>
<keyword evidence="3" id="KW-1185">Reference proteome</keyword>
<evidence type="ECO:0000313" key="3">
    <source>
        <dbReference type="Proteomes" id="UP000463051"/>
    </source>
</evidence>
<comment type="caution">
    <text evidence="2">The sequence shown here is derived from an EMBL/GenBank/DDBJ whole genome shotgun (WGS) entry which is preliminary data.</text>
</comment>
<dbReference type="SUPFAM" id="SSF55729">
    <property type="entry name" value="Acyl-CoA N-acyltransferases (Nat)"/>
    <property type="match status" value="1"/>
</dbReference>
<gene>
    <name evidence="2" type="ORF">GJB61_09320</name>
</gene>
<dbReference type="InterPro" id="IPR016181">
    <property type="entry name" value="Acyl_CoA_acyltransferase"/>
</dbReference>
<dbReference type="InterPro" id="IPR000182">
    <property type="entry name" value="GNAT_dom"/>
</dbReference>
<name>A0A7X2H433_9BACL</name>